<gene>
    <name evidence="2" type="ORF">EXIGLDRAFT_779124</name>
</gene>
<organism evidence="2 3">
    <name type="scientific">Exidia glandulosa HHB12029</name>
    <dbReference type="NCBI Taxonomy" id="1314781"/>
    <lineage>
        <taxon>Eukaryota</taxon>
        <taxon>Fungi</taxon>
        <taxon>Dikarya</taxon>
        <taxon>Basidiomycota</taxon>
        <taxon>Agaricomycotina</taxon>
        <taxon>Agaricomycetes</taxon>
        <taxon>Auriculariales</taxon>
        <taxon>Exidiaceae</taxon>
        <taxon>Exidia</taxon>
    </lineage>
</organism>
<feature type="region of interest" description="Disordered" evidence="1">
    <location>
        <begin position="1"/>
        <end position="24"/>
    </location>
</feature>
<dbReference type="InParanoid" id="A0A165C7U1"/>
<accession>A0A165C7U1</accession>
<proteinExistence type="predicted"/>
<name>A0A165C7U1_EXIGL</name>
<reference evidence="2 3" key="1">
    <citation type="journal article" date="2016" name="Mol. Biol. Evol.">
        <title>Comparative Genomics of Early-Diverging Mushroom-Forming Fungi Provides Insights into the Origins of Lignocellulose Decay Capabilities.</title>
        <authorList>
            <person name="Nagy L.G."/>
            <person name="Riley R."/>
            <person name="Tritt A."/>
            <person name="Adam C."/>
            <person name="Daum C."/>
            <person name="Floudas D."/>
            <person name="Sun H."/>
            <person name="Yadav J.S."/>
            <person name="Pangilinan J."/>
            <person name="Larsson K.H."/>
            <person name="Matsuura K."/>
            <person name="Barry K."/>
            <person name="Labutti K."/>
            <person name="Kuo R."/>
            <person name="Ohm R.A."/>
            <person name="Bhattacharya S.S."/>
            <person name="Shirouzu T."/>
            <person name="Yoshinaga Y."/>
            <person name="Martin F.M."/>
            <person name="Grigoriev I.V."/>
            <person name="Hibbett D.S."/>
        </authorList>
    </citation>
    <scope>NUCLEOTIDE SEQUENCE [LARGE SCALE GENOMIC DNA]</scope>
    <source>
        <strain evidence="2 3">HHB12029</strain>
    </source>
</reference>
<evidence type="ECO:0000256" key="1">
    <source>
        <dbReference type="SAM" id="MobiDB-lite"/>
    </source>
</evidence>
<dbReference type="Proteomes" id="UP000077266">
    <property type="component" value="Unassembled WGS sequence"/>
</dbReference>
<evidence type="ECO:0000313" key="2">
    <source>
        <dbReference type="EMBL" id="KZV81982.1"/>
    </source>
</evidence>
<dbReference type="EMBL" id="KV426354">
    <property type="protein sequence ID" value="KZV81982.1"/>
    <property type="molecule type" value="Genomic_DNA"/>
</dbReference>
<keyword evidence="3" id="KW-1185">Reference proteome</keyword>
<sequence length="133" mass="15029">MDRTRQLCDPTPAKAKAVHRRPSPRAPVALKAASQQHLSALPHFHFLYQPWETYVHGFAAAYYSYRRFQLSYPLPPMPLAVNWVQMAPTRGLHASSHAGRPLVARNPFCAEASDDRATTEDDNTTGWRTLELC</sequence>
<protein>
    <submittedName>
        <fullName evidence="2">Uncharacterized protein</fullName>
    </submittedName>
</protein>
<evidence type="ECO:0000313" key="3">
    <source>
        <dbReference type="Proteomes" id="UP000077266"/>
    </source>
</evidence>
<dbReference type="AlphaFoldDB" id="A0A165C7U1"/>